<dbReference type="Proteomes" id="UP000695026">
    <property type="component" value="Unplaced"/>
</dbReference>
<sequence>MLHEKPLLPECKMPNRCKCKKVKPTLAIYLNKNYSYVIHAKIKSVERGSCNEITTMVDVKNVLKSLTPVPRALIPLYTNSSCQCPPLLPNQVVLIMCYEWHTRLMLLDGCSVEKWKDPLGKRFKRWEQRLQEQKLQAASNRNLNARNSGHGGTPKQNSKKSNPVLTSPKKINKLRNHQKEINSRKI</sequence>
<feature type="compositionally biased region" description="Basic and acidic residues" evidence="4">
    <location>
        <begin position="177"/>
        <end position="186"/>
    </location>
</feature>
<dbReference type="GO" id="GO:0005576">
    <property type="term" value="C:extracellular region"/>
    <property type="evidence" value="ECO:0007669"/>
    <property type="project" value="UniProtKB-SubCell"/>
</dbReference>
<protein>
    <submittedName>
        <fullName evidence="7">Secreted frizzled-related protein 4</fullName>
    </submittedName>
</protein>
<dbReference type="OMA" id="SILAAFX"/>
<dbReference type="InterPro" id="IPR001134">
    <property type="entry name" value="Netrin_domain"/>
</dbReference>
<dbReference type="Gene3D" id="2.40.50.120">
    <property type="match status" value="1"/>
</dbReference>
<evidence type="ECO:0000259" key="5">
    <source>
        <dbReference type="PROSITE" id="PS50189"/>
    </source>
</evidence>
<feature type="region of interest" description="Disordered" evidence="4">
    <location>
        <begin position="138"/>
        <end position="186"/>
    </location>
</feature>
<name>A0A9F5IFD3_PYTBI</name>
<dbReference type="Pfam" id="PF01759">
    <property type="entry name" value="NTR"/>
    <property type="match status" value="1"/>
</dbReference>
<organism evidence="6 7">
    <name type="scientific">Python bivittatus</name>
    <name type="common">Burmese python</name>
    <name type="synonym">Python molurus bivittatus</name>
    <dbReference type="NCBI Taxonomy" id="176946"/>
    <lineage>
        <taxon>Eukaryota</taxon>
        <taxon>Metazoa</taxon>
        <taxon>Chordata</taxon>
        <taxon>Craniata</taxon>
        <taxon>Vertebrata</taxon>
        <taxon>Euteleostomi</taxon>
        <taxon>Lepidosauria</taxon>
        <taxon>Squamata</taxon>
        <taxon>Bifurcata</taxon>
        <taxon>Unidentata</taxon>
        <taxon>Episquamata</taxon>
        <taxon>Toxicofera</taxon>
        <taxon>Serpentes</taxon>
        <taxon>Henophidia</taxon>
        <taxon>Pythonidae</taxon>
        <taxon>Python</taxon>
    </lineage>
</organism>
<reference evidence="7" key="1">
    <citation type="submission" date="2025-08" db="UniProtKB">
        <authorList>
            <consortium name="RefSeq"/>
        </authorList>
    </citation>
    <scope>IDENTIFICATION</scope>
    <source>
        <tissue evidence="7">Liver</tissue>
    </source>
</reference>
<proteinExistence type="predicted"/>
<evidence type="ECO:0000256" key="1">
    <source>
        <dbReference type="ARBA" id="ARBA00004613"/>
    </source>
</evidence>
<accession>A0A9F5IFD3</accession>
<dbReference type="PROSITE" id="PS50189">
    <property type="entry name" value="NTR"/>
    <property type="match status" value="1"/>
</dbReference>
<evidence type="ECO:0000256" key="4">
    <source>
        <dbReference type="SAM" id="MobiDB-lite"/>
    </source>
</evidence>
<dbReference type="InterPro" id="IPR008993">
    <property type="entry name" value="TIMP-like_OB-fold"/>
</dbReference>
<dbReference type="SUPFAM" id="SSF50242">
    <property type="entry name" value="TIMP-like"/>
    <property type="match status" value="1"/>
</dbReference>
<keyword evidence="3" id="KW-1015">Disulfide bond</keyword>
<evidence type="ECO:0000256" key="2">
    <source>
        <dbReference type="ARBA" id="ARBA00022525"/>
    </source>
</evidence>
<dbReference type="InterPro" id="IPR018933">
    <property type="entry name" value="Netrin_module_non-TIMP"/>
</dbReference>
<gene>
    <name evidence="7" type="primary">SFRP4</name>
</gene>
<dbReference type="KEGG" id="pbi:103048231"/>
<dbReference type="CTD" id="6424"/>
<evidence type="ECO:0000313" key="7">
    <source>
        <dbReference type="RefSeq" id="XP_025023019.1"/>
    </source>
</evidence>
<feature type="domain" description="NTR" evidence="5">
    <location>
        <begin position="11"/>
        <end position="135"/>
    </location>
</feature>
<keyword evidence="6" id="KW-1185">Reference proteome</keyword>
<feature type="compositionally biased region" description="Polar residues" evidence="4">
    <location>
        <begin position="154"/>
        <end position="165"/>
    </location>
</feature>
<dbReference type="SMART" id="SM00643">
    <property type="entry name" value="C345C"/>
    <property type="match status" value="1"/>
</dbReference>
<keyword evidence="2" id="KW-0964">Secreted</keyword>
<evidence type="ECO:0000256" key="3">
    <source>
        <dbReference type="ARBA" id="ARBA00023157"/>
    </source>
</evidence>
<dbReference type="AlphaFoldDB" id="A0A9F5IFD3"/>
<feature type="compositionally biased region" description="Low complexity" evidence="4">
    <location>
        <begin position="138"/>
        <end position="148"/>
    </location>
</feature>
<evidence type="ECO:0000313" key="6">
    <source>
        <dbReference type="Proteomes" id="UP000695026"/>
    </source>
</evidence>
<dbReference type="GeneID" id="103048231"/>
<dbReference type="RefSeq" id="XP_025023019.1">
    <property type="nucleotide sequence ID" value="XM_025167251.1"/>
</dbReference>
<dbReference type="OrthoDB" id="5946121at2759"/>
<comment type="subcellular location">
    <subcellularLocation>
        <location evidence="1">Secreted</location>
    </subcellularLocation>
</comment>